<feature type="signal peptide" evidence="6">
    <location>
        <begin position="1"/>
        <end position="30"/>
    </location>
</feature>
<feature type="compositionally biased region" description="Basic and acidic residues" evidence="5">
    <location>
        <begin position="96"/>
        <end position="109"/>
    </location>
</feature>
<dbReference type="PANTHER" id="PTHR30417:SF1">
    <property type="entry name" value="N-ACETYLMURAMOYL-L-ALANINE AMIDASE AMID"/>
    <property type="match status" value="1"/>
</dbReference>
<sequence>MKRIPTRYTRVACVLVAAGLGLGVNASAYAEDPGAGDQERQRAFADAAKEFDVPQQVLLGVSYLQSRWDGNAGEPSTTAGYGPMHLTDIDSAGGTNHHDHGSDDPRGDTARPALRLNADPVAVPDRPALHTLTRAAELTGISEDELRADPAQNIRGGAALLAEYQRELGVAGDDPADWYGAVAKYSGSPEQGAAAAFADEVFTVLDEGMQRRTDDGQQVRLTALSDVVPAKRQLDRLDLQLSTNEDVECPSGISCESIPAPYEELPDGGYGNHDKADRPNDQDIDYIIIHDTEGPWESTLDLVQDPTYVSWHYTLRSADGHIAQHVPTKDVPWHASNWYTNAKSIGLEHEGYAAKGTWYTEAMYRTSAKLVGYLADRYDVPLDRAHILGHDNVPGPTPDNVAGMHWDPGPYWDWSHYFELLGADNLGAQEATVDAESGLVTINPDFEANQPAFVGCEEGKPEEKCPARGSSAVVLYSEPSTDSELLTDVGLRPDGSPSTMQVSDIGSRVSTGQQYAVADRQGDWTAIWYLGQLGWFQNPEDAPTAEPAAGMVVTPKDGADSVPVYGRAFPEAEAYPEGVTPEEIVPLQYSLPAGQQYALVGEPDTEYYAATTFDTEDNVVVRGDTKYLAVQFGYRLAYVQLDDVNVLPANT</sequence>
<gene>
    <name evidence="8" type="ORF">EV191_105331</name>
</gene>
<dbReference type="InterPro" id="IPR051206">
    <property type="entry name" value="NAMLAA_amidase_2"/>
</dbReference>
<dbReference type="SUPFAM" id="SSF55846">
    <property type="entry name" value="N-acetylmuramoyl-L-alanine amidase-like"/>
    <property type="match status" value="1"/>
</dbReference>
<dbReference type="Gene3D" id="1.10.530.10">
    <property type="match status" value="1"/>
</dbReference>
<reference evidence="8 9" key="1">
    <citation type="submission" date="2019-03" db="EMBL/GenBank/DDBJ databases">
        <title>Genomic Encyclopedia of Type Strains, Phase IV (KMG-IV): sequencing the most valuable type-strain genomes for metagenomic binning, comparative biology and taxonomic classification.</title>
        <authorList>
            <person name="Goeker M."/>
        </authorList>
    </citation>
    <scope>NUCLEOTIDE SEQUENCE [LARGE SCALE GENOMIC DNA]</scope>
    <source>
        <strain evidence="8 9">DSM 45765</strain>
    </source>
</reference>
<dbReference type="SMART" id="SM00644">
    <property type="entry name" value="Ami_2"/>
    <property type="match status" value="1"/>
</dbReference>
<protein>
    <recommendedName>
        <fullName evidence="2">N-acetylmuramoyl-L-alanine amidase</fullName>
        <ecNumber evidence="2">3.5.1.28</ecNumber>
    </recommendedName>
</protein>
<dbReference type="AlphaFoldDB" id="A0A4R2QVE5"/>
<keyword evidence="6" id="KW-0732">Signal</keyword>
<evidence type="ECO:0000256" key="3">
    <source>
        <dbReference type="ARBA" id="ARBA00022801"/>
    </source>
</evidence>
<dbReference type="GO" id="GO:0071555">
    <property type="term" value="P:cell wall organization"/>
    <property type="evidence" value="ECO:0007669"/>
    <property type="project" value="UniProtKB-KW"/>
</dbReference>
<evidence type="ECO:0000256" key="4">
    <source>
        <dbReference type="ARBA" id="ARBA00023316"/>
    </source>
</evidence>
<dbReference type="EMBL" id="SLXQ01000005">
    <property type="protein sequence ID" value="TCP53264.1"/>
    <property type="molecule type" value="Genomic_DNA"/>
</dbReference>
<proteinExistence type="predicted"/>
<evidence type="ECO:0000256" key="1">
    <source>
        <dbReference type="ARBA" id="ARBA00001561"/>
    </source>
</evidence>
<dbReference type="CDD" id="cd06583">
    <property type="entry name" value="PGRP"/>
    <property type="match status" value="1"/>
</dbReference>
<dbReference type="GO" id="GO:0009254">
    <property type="term" value="P:peptidoglycan turnover"/>
    <property type="evidence" value="ECO:0007669"/>
    <property type="project" value="TreeGrafter"/>
</dbReference>
<evidence type="ECO:0000259" key="7">
    <source>
        <dbReference type="SMART" id="SM00644"/>
    </source>
</evidence>
<dbReference type="Proteomes" id="UP000294911">
    <property type="component" value="Unassembled WGS sequence"/>
</dbReference>
<dbReference type="PANTHER" id="PTHR30417">
    <property type="entry name" value="N-ACETYLMURAMOYL-L-ALANINE AMIDASE AMID"/>
    <property type="match status" value="1"/>
</dbReference>
<evidence type="ECO:0000256" key="2">
    <source>
        <dbReference type="ARBA" id="ARBA00011901"/>
    </source>
</evidence>
<name>A0A4R2QVE5_9PSEU</name>
<keyword evidence="3" id="KW-0378">Hydrolase</keyword>
<dbReference type="GO" id="GO:0009253">
    <property type="term" value="P:peptidoglycan catabolic process"/>
    <property type="evidence" value="ECO:0007669"/>
    <property type="project" value="InterPro"/>
</dbReference>
<organism evidence="8 9">
    <name type="scientific">Tamaricihabitans halophyticus</name>
    <dbReference type="NCBI Taxonomy" id="1262583"/>
    <lineage>
        <taxon>Bacteria</taxon>
        <taxon>Bacillati</taxon>
        <taxon>Actinomycetota</taxon>
        <taxon>Actinomycetes</taxon>
        <taxon>Pseudonocardiales</taxon>
        <taxon>Pseudonocardiaceae</taxon>
        <taxon>Tamaricihabitans</taxon>
    </lineage>
</organism>
<dbReference type="GO" id="GO:0008745">
    <property type="term" value="F:N-acetylmuramoyl-L-alanine amidase activity"/>
    <property type="evidence" value="ECO:0007669"/>
    <property type="project" value="UniProtKB-EC"/>
</dbReference>
<feature type="chain" id="PRO_5020807912" description="N-acetylmuramoyl-L-alanine amidase" evidence="6">
    <location>
        <begin position="31"/>
        <end position="651"/>
    </location>
</feature>
<dbReference type="RefSeq" id="WP_424565461.1">
    <property type="nucleotide sequence ID" value="NZ_SLXQ01000005.1"/>
</dbReference>
<dbReference type="InterPro" id="IPR002502">
    <property type="entry name" value="Amidase_domain"/>
</dbReference>
<evidence type="ECO:0000313" key="9">
    <source>
        <dbReference type="Proteomes" id="UP000294911"/>
    </source>
</evidence>
<dbReference type="Pfam" id="PF01510">
    <property type="entry name" value="Amidase_2"/>
    <property type="match status" value="1"/>
</dbReference>
<feature type="region of interest" description="Disordered" evidence="5">
    <location>
        <begin position="252"/>
        <end position="277"/>
    </location>
</feature>
<feature type="domain" description="N-acetylmuramoyl-L-alanine amidase" evidence="7">
    <location>
        <begin position="273"/>
        <end position="409"/>
    </location>
</feature>
<dbReference type="EC" id="3.5.1.28" evidence="2"/>
<keyword evidence="4" id="KW-0961">Cell wall biogenesis/degradation</keyword>
<feature type="region of interest" description="Disordered" evidence="5">
    <location>
        <begin position="74"/>
        <end position="112"/>
    </location>
</feature>
<evidence type="ECO:0000313" key="8">
    <source>
        <dbReference type="EMBL" id="TCP53264.1"/>
    </source>
</evidence>
<dbReference type="InterPro" id="IPR036505">
    <property type="entry name" value="Amidase/PGRP_sf"/>
</dbReference>
<comment type="catalytic activity">
    <reaction evidence="1">
        <text>Hydrolyzes the link between N-acetylmuramoyl residues and L-amino acid residues in certain cell-wall glycopeptides.</text>
        <dbReference type="EC" id="3.5.1.28"/>
    </reaction>
</comment>
<keyword evidence="9" id="KW-1185">Reference proteome</keyword>
<dbReference type="Gene3D" id="3.40.80.10">
    <property type="entry name" value="Peptidoglycan recognition protein-like"/>
    <property type="match status" value="1"/>
</dbReference>
<accession>A0A4R2QVE5</accession>
<dbReference type="FunFam" id="3.40.80.10:FF:000006">
    <property type="entry name" value="N-acetylmuramoyl-L-alanine amidase"/>
    <property type="match status" value="1"/>
</dbReference>
<evidence type="ECO:0000256" key="6">
    <source>
        <dbReference type="SAM" id="SignalP"/>
    </source>
</evidence>
<comment type="caution">
    <text evidence="8">The sequence shown here is derived from an EMBL/GenBank/DDBJ whole genome shotgun (WGS) entry which is preliminary data.</text>
</comment>
<evidence type="ECO:0000256" key="5">
    <source>
        <dbReference type="SAM" id="MobiDB-lite"/>
    </source>
</evidence>